<feature type="transmembrane region" description="Helical" evidence="1">
    <location>
        <begin position="412"/>
        <end position="434"/>
    </location>
</feature>
<keyword evidence="1" id="KW-0812">Transmembrane</keyword>
<keyword evidence="1" id="KW-1133">Transmembrane helix</keyword>
<keyword evidence="3" id="KW-1185">Reference proteome</keyword>
<feature type="transmembrane region" description="Helical" evidence="1">
    <location>
        <begin position="34"/>
        <end position="50"/>
    </location>
</feature>
<keyword evidence="1" id="KW-0472">Membrane</keyword>
<evidence type="ECO:0000313" key="2">
    <source>
        <dbReference type="EMBL" id="SJN39239.1"/>
    </source>
</evidence>
<dbReference type="Proteomes" id="UP000196320">
    <property type="component" value="Unassembled WGS sequence"/>
</dbReference>
<feature type="transmembrane region" description="Helical" evidence="1">
    <location>
        <begin position="270"/>
        <end position="287"/>
    </location>
</feature>
<dbReference type="RefSeq" id="WP_143738340.1">
    <property type="nucleotide sequence ID" value="NZ_FUKO01000023.1"/>
</dbReference>
<feature type="transmembrane region" description="Helical" evidence="1">
    <location>
        <begin position="371"/>
        <end position="400"/>
    </location>
</feature>
<organism evidence="2 3">
    <name type="scientific">Microbacterium esteraromaticum</name>
    <dbReference type="NCBI Taxonomy" id="57043"/>
    <lineage>
        <taxon>Bacteria</taxon>
        <taxon>Bacillati</taxon>
        <taxon>Actinomycetota</taxon>
        <taxon>Actinomycetes</taxon>
        <taxon>Micrococcales</taxon>
        <taxon>Microbacteriaceae</taxon>
        <taxon>Microbacterium</taxon>
    </lineage>
</organism>
<proteinExistence type="predicted"/>
<dbReference type="AlphaFoldDB" id="A0A1R4K4P2"/>
<reference evidence="2 3" key="1">
    <citation type="submission" date="2017-02" db="EMBL/GenBank/DDBJ databases">
        <authorList>
            <person name="Peterson S.W."/>
        </authorList>
    </citation>
    <scope>NUCLEOTIDE SEQUENCE [LARGE SCALE GENOMIC DNA]</scope>
    <source>
        <strain evidence="2 3">B Mb 05.01</strain>
    </source>
</reference>
<sequence length="450" mass="46065">MDAEIARFRWRTWAIGGGLLTVAGLLIFSPLSWLAPLLAVASAVVFAVGIGRGGSVVGTTPLGRVALITVAVLIAFVAPGLEQLAVASMFLSYRGNIHPEVILVVSGVLLLLLAIIGIALASIAGVRIGRAGVVPRPWAWLPLPLLLGGVVASLLKAAITSVSALSWMAAFSQEYAVLSMVQIGGTVMLGLVALGLGAREYFRAPDAAPRVPAEAAHPHGARPGTPLMARSEVATARFRWIAWAIGGALLIISGLLLLPQLDDVSREAGLGPGILSVVAAAVFAIGPTHGASITRRRPAGTVAILVCAVLLAAAPAPIERALGDLMFAGLFGTDPGVATIKSIIIGFVAVGLLTALVAAVSVGRAGVLPRLWAWVLLVFMSGSVLIAAAKIVAVGAGLYIWDSPFSAEWSELFGDIQVAGAVIVGIAVVVFSVVERSRAVAPASEPSLVH</sequence>
<evidence type="ECO:0000256" key="1">
    <source>
        <dbReference type="SAM" id="Phobius"/>
    </source>
</evidence>
<gene>
    <name evidence="2" type="ORF">FM104_10410</name>
</gene>
<feature type="transmembrane region" description="Helical" evidence="1">
    <location>
        <begin position="338"/>
        <end position="359"/>
    </location>
</feature>
<evidence type="ECO:0000313" key="3">
    <source>
        <dbReference type="Proteomes" id="UP000196320"/>
    </source>
</evidence>
<feature type="transmembrane region" description="Helical" evidence="1">
    <location>
        <begin position="12"/>
        <end position="28"/>
    </location>
</feature>
<dbReference type="EMBL" id="FUKO01000023">
    <property type="protein sequence ID" value="SJN39239.1"/>
    <property type="molecule type" value="Genomic_DNA"/>
</dbReference>
<feature type="transmembrane region" description="Helical" evidence="1">
    <location>
        <begin position="101"/>
        <end position="126"/>
    </location>
</feature>
<accession>A0A1R4K4P2</accession>
<feature type="transmembrane region" description="Helical" evidence="1">
    <location>
        <begin position="240"/>
        <end position="258"/>
    </location>
</feature>
<feature type="transmembrane region" description="Helical" evidence="1">
    <location>
        <begin position="138"/>
        <end position="155"/>
    </location>
</feature>
<feature type="transmembrane region" description="Helical" evidence="1">
    <location>
        <begin position="62"/>
        <end position="81"/>
    </location>
</feature>
<feature type="transmembrane region" description="Helical" evidence="1">
    <location>
        <begin position="299"/>
        <end position="318"/>
    </location>
</feature>
<feature type="transmembrane region" description="Helical" evidence="1">
    <location>
        <begin position="175"/>
        <end position="196"/>
    </location>
</feature>
<name>A0A1R4K4P2_9MICO</name>
<protein>
    <submittedName>
        <fullName evidence="2">Uncharacterized protein</fullName>
    </submittedName>
</protein>